<evidence type="ECO:0000256" key="6">
    <source>
        <dbReference type="SAM" id="MobiDB-lite"/>
    </source>
</evidence>
<dbReference type="PROSITE" id="PS00455">
    <property type="entry name" value="AMP_BINDING"/>
    <property type="match status" value="1"/>
</dbReference>
<dbReference type="InterPro" id="IPR020845">
    <property type="entry name" value="AMP-binding_CS"/>
</dbReference>
<dbReference type="Proteomes" id="UP000044841">
    <property type="component" value="Unassembled WGS sequence"/>
</dbReference>
<evidence type="ECO:0000256" key="5">
    <source>
        <dbReference type="ARBA" id="ARBA00023242"/>
    </source>
</evidence>
<dbReference type="GO" id="GO:0000981">
    <property type="term" value="F:DNA-binding transcription factor activity, RNA polymerase II-specific"/>
    <property type="evidence" value="ECO:0007669"/>
    <property type="project" value="TreeGrafter"/>
</dbReference>
<dbReference type="InterPro" id="IPR000719">
    <property type="entry name" value="Prot_kinase_dom"/>
</dbReference>
<protein>
    <submittedName>
        <fullName evidence="8">Putative serine/threonine-protein kinase DDB_G0284251 [Dictyostelium discoideum]</fullName>
    </submittedName>
</protein>
<dbReference type="SUPFAM" id="SSF56112">
    <property type="entry name" value="Protein kinase-like (PK-like)"/>
    <property type="match status" value="1"/>
</dbReference>
<sequence length="1409" mass="156824">MTLRLKVEIWEALRHDNIVGVLGIHEEPDLRVEFCANGTASQYLEKHSGDHIKLRKRMILDLLAGIVYLHSQKPPVVHGCICMDKLLVDGQGRTRISEFGLASLVEGFGLFAPSISQSNRTRWLSPELLDTDADEQPPICTTESDIWALGRTLFEIMSGKLPYFKLKHDLRVQKEILSKKLPGRQDSCLAPDFVPFWSLLTQCWSWEPEQRPVADSPENSMLLRNTQRIPPEQVRKSASPGIPPPSGAQAEVFATSPSNDTSNIVLAEHTISASPLQSLKMDPFLPVSISEKSLTSSYSALQPPSLENIGTLPRAFPGRARSIEPDIKNAYNTMRYPSLDAIRERISRLKEEIKASLEELAGSPSLPTSLQIDEEHSLVEAEPQEKTIQVEGSWLSVAAALSDLTENSSDEEQEVVPVNKGKSRAELRPLGSQKQSEDTSVLEPEVLYSESTVGPEVISEGQAVPKILALRIITDEEAEHLFQIFHQKLDPSIGIIDPRIHNMTAIKSRSETLFTAICAIASRYWTERPEAYTMLMPHAQTAVVQASPNGPKSIESCQALLLLSIYHSPTQNWEDDPSWVYLGHAIRLAQDFQLNTWDAEAHFGETDDTEVLNRARTWLLCFKMDCELATFYGRPATILSNGITQNPSDWWRSPKYDGCLDAQLYDDTHLSSLTTHYWSLVCPDSNGSGEFDNGAISRSSILDAFENDLNSLKQRVVRADSTNAEPSILSFQYRATLMRLKIAYHQLRISSFRLENAYQSVSESRSVILSQSFNAASEVLRVTNEDMLTHEFYRYAPNIDWIPPVHTAIFLIKLARPRNPRPSELILSQVQREEALSLIRKFIFTLEMNAVDARHTLAVYARLLTFSLGEHERMTMGDAPDADTLSFASGLENLRWEVSLLSGMSTLNGGFWDNFLLPGMIWLAEVILHSGMDSAWAGAMERRFDGALVSLPEEEFAHRLAQEEKGGRAGLAPSWPEPRRPTPALILHTSGTTGVAKLIRFSLFWYTLFLPTDDVKVISAAYFSGTAHSSPKPPQTHPQLIFSPPFWQSYHASLLIHLITATPVTFCHLQDAANLPSKQLIPWARALDVGSIICSPRFLREMSIEEFEAQAEFLGSLNSITVSGGPVDRSMSALFEKYHLPITNLYSASEFGGGLSAKRPPFTHLRPGPRGPPLVFPISEPDSDGSRQVQLWHTLSTSPHLAHFHARGGVSLKLEPFPGEGPHKGELAVNTNDIFQEVRDKESGVAYIFLGRGDDMIRITGHGDMNASQFETEFISEIDARWKGAQGRKWMLDAVQLFGNTLPYTALVVQLYSSNQGGKLGQGELEELCEAVEQVNNKLALGPLSVDPKKMLVITPGATYGTNAASIHGLRLEVTHKHSLQRWKNVQVFKHWLEGLDAGEGLGVTSESH</sequence>
<keyword evidence="9" id="KW-1185">Reference proteome</keyword>
<dbReference type="InterPro" id="IPR007219">
    <property type="entry name" value="XnlR_reg_dom"/>
</dbReference>
<dbReference type="InterPro" id="IPR001245">
    <property type="entry name" value="Ser-Thr/Tyr_kinase_cat_dom"/>
</dbReference>
<keyword evidence="5" id="KW-0539">Nucleus</keyword>
<dbReference type="PROSITE" id="PS50011">
    <property type="entry name" value="PROTEIN_KINASE_DOM"/>
    <property type="match status" value="1"/>
</dbReference>
<feature type="domain" description="Protein kinase" evidence="7">
    <location>
        <begin position="1"/>
        <end position="223"/>
    </location>
</feature>
<dbReference type="GO" id="GO:0004672">
    <property type="term" value="F:protein kinase activity"/>
    <property type="evidence" value="ECO:0007669"/>
    <property type="project" value="InterPro"/>
</dbReference>
<comment type="subcellular location">
    <subcellularLocation>
        <location evidence="1">Nucleus</location>
    </subcellularLocation>
</comment>
<dbReference type="SUPFAM" id="SSF56801">
    <property type="entry name" value="Acetyl-CoA synthetase-like"/>
    <property type="match status" value="1"/>
</dbReference>
<keyword evidence="3" id="KW-0238">DNA-binding</keyword>
<evidence type="ECO:0000256" key="4">
    <source>
        <dbReference type="ARBA" id="ARBA00023163"/>
    </source>
</evidence>
<keyword evidence="8" id="KW-0418">Kinase</keyword>
<dbReference type="InterPro" id="IPR051089">
    <property type="entry name" value="prtT"/>
</dbReference>
<dbReference type="Pfam" id="PF04082">
    <property type="entry name" value="Fungal_trans"/>
    <property type="match status" value="1"/>
</dbReference>
<accession>A0A0K6GEW1</accession>
<organism evidence="8 9">
    <name type="scientific">Rhizoctonia solani</name>
    <dbReference type="NCBI Taxonomy" id="456999"/>
    <lineage>
        <taxon>Eukaryota</taxon>
        <taxon>Fungi</taxon>
        <taxon>Dikarya</taxon>
        <taxon>Basidiomycota</taxon>
        <taxon>Agaricomycotina</taxon>
        <taxon>Agaricomycetes</taxon>
        <taxon>Cantharellales</taxon>
        <taxon>Ceratobasidiaceae</taxon>
        <taxon>Rhizoctonia</taxon>
    </lineage>
</organism>
<proteinExistence type="predicted"/>
<evidence type="ECO:0000313" key="8">
    <source>
        <dbReference type="EMBL" id="CUA76996.1"/>
    </source>
</evidence>
<dbReference type="SMART" id="SM00906">
    <property type="entry name" value="Fungal_trans"/>
    <property type="match status" value="1"/>
</dbReference>
<dbReference type="PANTHER" id="PTHR31845:SF19">
    <property type="entry name" value="TRANSCRIPTION FACTOR DOMAIN-CONTAINING PROTEIN"/>
    <property type="match status" value="1"/>
</dbReference>
<keyword evidence="4" id="KW-0804">Transcription</keyword>
<dbReference type="Gene3D" id="1.10.510.10">
    <property type="entry name" value="Transferase(Phosphotransferase) domain 1"/>
    <property type="match status" value="1"/>
</dbReference>
<keyword evidence="8" id="KW-0808">Transferase</keyword>
<dbReference type="CDD" id="cd12148">
    <property type="entry name" value="fungal_TF_MHR"/>
    <property type="match status" value="1"/>
</dbReference>
<name>A0A0K6GEW1_9AGAM</name>
<dbReference type="GO" id="GO:0005524">
    <property type="term" value="F:ATP binding"/>
    <property type="evidence" value="ECO:0007669"/>
    <property type="project" value="InterPro"/>
</dbReference>
<dbReference type="PANTHER" id="PTHR31845">
    <property type="entry name" value="FINGER DOMAIN PROTEIN, PUTATIVE-RELATED"/>
    <property type="match status" value="1"/>
</dbReference>
<dbReference type="GO" id="GO:0005634">
    <property type="term" value="C:nucleus"/>
    <property type="evidence" value="ECO:0007669"/>
    <property type="project" value="UniProtKB-SubCell"/>
</dbReference>
<reference evidence="8 9" key="1">
    <citation type="submission" date="2015-07" db="EMBL/GenBank/DDBJ databases">
        <authorList>
            <person name="Noorani M."/>
        </authorList>
    </citation>
    <scope>NUCLEOTIDE SEQUENCE [LARGE SCALE GENOMIC DNA]</scope>
    <source>
        <strain evidence="8">BBA 69670</strain>
    </source>
</reference>
<dbReference type="GO" id="GO:0008270">
    <property type="term" value="F:zinc ion binding"/>
    <property type="evidence" value="ECO:0007669"/>
    <property type="project" value="InterPro"/>
</dbReference>
<evidence type="ECO:0000256" key="1">
    <source>
        <dbReference type="ARBA" id="ARBA00004123"/>
    </source>
</evidence>
<dbReference type="InterPro" id="IPR042099">
    <property type="entry name" value="ANL_N_sf"/>
</dbReference>
<feature type="region of interest" description="Disordered" evidence="6">
    <location>
        <begin position="231"/>
        <end position="250"/>
    </location>
</feature>
<evidence type="ECO:0000256" key="3">
    <source>
        <dbReference type="ARBA" id="ARBA00023125"/>
    </source>
</evidence>
<evidence type="ECO:0000259" key="7">
    <source>
        <dbReference type="PROSITE" id="PS50011"/>
    </source>
</evidence>
<dbReference type="GO" id="GO:0006351">
    <property type="term" value="P:DNA-templated transcription"/>
    <property type="evidence" value="ECO:0007669"/>
    <property type="project" value="InterPro"/>
</dbReference>
<keyword evidence="2" id="KW-0805">Transcription regulation</keyword>
<feature type="region of interest" description="Disordered" evidence="6">
    <location>
        <begin position="406"/>
        <end position="441"/>
    </location>
</feature>
<dbReference type="GO" id="GO:0000976">
    <property type="term" value="F:transcription cis-regulatory region binding"/>
    <property type="evidence" value="ECO:0007669"/>
    <property type="project" value="TreeGrafter"/>
</dbReference>
<dbReference type="Gene3D" id="3.40.50.12780">
    <property type="entry name" value="N-terminal domain of ligase-like"/>
    <property type="match status" value="1"/>
</dbReference>
<evidence type="ECO:0000256" key="2">
    <source>
        <dbReference type="ARBA" id="ARBA00023015"/>
    </source>
</evidence>
<dbReference type="InterPro" id="IPR011009">
    <property type="entry name" value="Kinase-like_dom_sf"/>
</dbReference>
<evidence type="ECO:0000313" key="9">
    <source>
        <dbReference type="Proteomes" id="UP000044841"/>
    </source>
</evidence>
<gene>
    <name evidence="8" type="ORF">RSOLAG22IIIB_06444</name>
</gene>
<dbReference type="Pfam" id="PF07714">
    <property type="entry name" value="PK_Tyr_Ser-Thr"/>
    <property type="match status" value="1"/>
</dbReference>
<dbReference type="EMBL" id="CYGV01001745">
    <property type="protein sequence ID" value="CUA76996.1"/>
    <property type="molecule type" value="Genomic_DNA"/>
</dbReference>